<evidence type="ECO:0000256" key="1">
    <source>
        <dbReference type="ARBA" id="ARBA00009922"/>
    </source>
</evidence>
<evidence type="ECO:0000256" key="4">
    <source>
        <dbReference type="ARBA" id="ARBA00022806"/>
    </source>
</evidence>
<keyword evidence="6" id="KW-0413">Isomerase</keyword>
<dbReference type="GO" id="GO:0000725">
    <property type="term" value="P:recombinational repair"/>
    <property type="evidence" value="ECO:0007669"/>
    <property type="project" value="TreeGrafter"/>
</dbReference>
<comment type="catalytic activity">
    <reaction evidence="9">
        <text>ATP + H2O = ADP + phosphate + H(+)</text>
        <dbReference type="Rhea" id="RHEA:13065"/>
        <dbReference type="ChEBI" id="CHEBI:15377"/>
        <dbReference type="ChEBI" id="CHEBI:15378"/>
        <dbReference type="ChEBI" id="CHEBI:30616"/>
        <dbReference type="ChEBI" id="CHEBI:43474"/>
        <dbReference type="ChEBI" id="CHEBI:456216"/>
        <dbReference type="EC" id="5.6.2.4"/>
    </reaction>
</comment>
<dbReference type="InterPro" id="IPR014016">
    <property type="entry name" value="UvrD-like_ATP-bd"/>
</dbReference>
<dbReference type="GO" id="GO:0043138">
    <property type="term" value="F:3'-5' DNA helicase activity"/>
    <property type="evidence" value="ECO:0007669"/>
    <property type="project" value="UniProtKB-EC"/>
</dbReference>
<evidence type="ECO:0000256" key="9">
    <source>
        <dbReference type="ARBA" id="ARBA00048988"/>
    </source>
</evidence>
<evidence type="ECO:0000256" key="8">
    <source>
        <dbReference type="ARBA" id="ARBA00034808"/>
    </source>
</evidence>
<feature type="binding site" evidence="10">
    <location>
        <begin position="30"/>
        <end position="37"/>
    </location>
    <ligand>
        <name>ATP</name>
        <dbReference type="ChEBI" id="CHEBI:30616"/>
    </ligand>
</feature>
<evidence type="ECO:0000256" key="3">
    <source>
        <dbReference type="ARBA" id="ARBA00022801"/>
    </source>
</evidence>
<evidence type="ECO:0000256" key="6">
    <source>
        <dbReference type="ARBA" id="ARBA00023235"/>
    </source>
</evidence>
<dbReference type="InterPro" id="IPR013986">
    <property type="entry name" value="DExx_box_DNA_helicase_dom_sf"/>
</dbReference>
<evidence type="ECO:0000256" key="7">
    <source>
        <dbReference type="ARBA" id="ARBA00034617"/>
    </source>
</evidence>
<dbReference type="GO" id="GO:0005524">
    <property type="term" value="F:ATP binding"/>
    <property type="evidence" value="ECO:0007669"/>
    <property type="project" value="UniProtKB-UniRule"/>
</dbReference>
<dbReference type="Pfam" id="PF00580">
    <property type="entry name" value="UvrD-helicase"/>
    <property type="match status" value="1"/>
</dbReference>
<reference evidence="13" key="1">
    <citation type="journal article" date="2020" name="mSystems">
        <title>Genome- and Community-Level Interaction Insights into Carbon Utilization and Element Cycling Functions of Hydrothermarchaeota in Hydrothermal Sediment.</title>
        <authorList>
            <person name="Zhou Z."/>
            <person name="Liu Y."/>
            <person name="Xu W."/>
            <person name="Pan J."/>
            <person name="Luo Z.H."/>
            <person name="Li M."/>
        </authorList>
    </citation>
    <scope>NUCLEOTIDE SEQUENCE [LARGE SCALE GENOMIC DNA]</scope>
    <source>
        <strain evidence="13">SpSt-769</strain>
    </source>
</reference>
<dbReference type="AlphaFoldDB" id="A0A7C4EXE6"/>
<dbReference type="CDD" id="cd17932">
    <property type="entry name" value="DEXQc_UvrD"/>
    <property type="match status" value="1"/>
</dbReference>
<evidence type="ECO:0000256" key="10">
    <source>
        <dbReference type="PROSITE-ProRule" id="PRU00560"/>
    </source>
</evidence>
<dbReference type="PANTHER" id="PTHR11070:SF3">
    <property type="entry name" value="DNA 3'-5' HELICASE"/>
    <property type="match status" value="1"/>
</dbReference>
<dbReference type="Gene3D" id="3.40.50.300">
    <property type="entry name" value="P-loop containing nucleotide triphosphate hydrolases"/>
    <property type="match status" value="2"/>
</dbReference>
<dbReference type="SUPFAM" id="SSF52540">
    <property type="entry name" value="P-loop containing nucleoside triphosphate hydrolases"/>
    <property type="match status" value="1"/>
</dbReference>
<sequence>MSRYVDFEKQLNPSQFEAVSVEAGPVLVVAGAGSGKTRTIVYRVAWLVNKGVPPSAILLMTFTRKAAQEMLSRASDLIERELWDVAGGTFHSTANLALRRYAKYLELDSSYGIMDQSDAIAALDHIKKDRGAAGKLPKGFPKSRTIADIISRSSGAESSIEEVLKHRYPHFIEFASLIEQIHDSYVSHKRLNNLLDYDDLLLYFKTLLETSPEVRERLSQRWRHILVDEYQDTNPLQGRIVRLLAYTHENVMAVGDDSQSIYSFRGADFRNIMEFPNIFHGTRLIRLEENYRSTQQILHLTNSLIARAATGYPKVLFSKKKAGRRPCMFQPWNEREQSELIVRLIQESVRNRVRLSDIAVLFRAGFHSFDLEGELAKNKVPFVKYGGVKFSESQHIKDVLAYLRVINNHRDRLSWIRILTLLPGVGARTAAKLAAAISQEAELSKCIDLVPSSRKFKSDFDRMLHTLLAVKNTKSDLGAKVEEINRYYYPFLQERFDNYPKRSRELEQLANLISPYKTLGEFLNDMALDPPEDADVSESYHDRERLVLSTIHSAKGLEWHTVFLIWVVEGRIPAPQAEAFEEDLEEERRLLYVATTRAKERLFLFAPRSMFDRRFGSVPTTVSRFIAEVSDSCLEWSAPK</sequence>
<protein>
    <recommendedName>
        <fullName evidence="8">DNA 3'-5' helicase</fullName>
        <ecNumber evidence="8">5.6.2.4</ecNumber>
    </recommendedName>
</protein>
<comment type="similarity">
    <text evidence="1">Belongs to the helicase family. UvrD subfamily.</text>
</comment>
<dbReference type="EMBL" id="DTGT01000222">
    <property type="protein sequence ID" value="HGH61055.1"/>
    <property type="molecule type" value="Genomic_DNA"/>
</dbReference>
<evidence type="ECO:0000259" key="11">
    <source>
        <dbReference type="PROSITE" id="PS51198"/>
    </source>
</evidence>
<accession>A0A7C4EXE6</accession>
<comment type="caution">
    <text evidence="13">The sequence shown here is derived from an EMBL/GenBank/DDBJ whole genome shotgun (WGS) entry which is preliminary data.</text>
</comment>
<evidence type="ECO:0000259" key="12">
    <source>
        <dbReference type="PROSITE" id="PS51217"/>
    </source>
</evidence>
<dbReference type="EC" id="5.6.2.4" evidence="8"/>
<keyword evidence="2 10" id="KW-0547">Nucleotide-binding</keyword>
<gene>
    <name evidence="13" type="ORF">ENV54_07140</name>
</gene>
<feature type="domain" description="UvrD-like helicase ATP-binding" evidence="11">
    <location>
        <begin position="9"/>
        <end position="294"/>
    </location>
</feature>
<dbReference type="PROSITE" id="PS51198">
    <property type="entry name" value="UVRD_HELICASE_ATP_BIND"/>
    <property type="match status" value="1"/>
</dbReference>
<organism evidence="13">
    <name type="scientific">Desulfomonile tiedjei</name>
    <dbReference type="NCBI Taxonomy" id="2358"/>
    <lineage>
        <taxon>Bacteria</taxon>
        <taxon>Pseudomonadati</taxon>
        <taxon>Thermodesulfobacteriota</taxon>
        <taxon>Desulfomonilia</taxon>
        <taxon>Desulfomonilales</taxon>
        <taxon>Desulfomonilaceae</taxon>
        <taxon>Desulfomonile</taxon>
    </lineage>
</organism>
<dbReference type="InterPro" id="IPR027417">
    <property type="entry name" value="P-loop_NTPase"/>
</dbReference>
<dbReference type="InterPro" id="IPR014017">
    <property type="entry name" value="DNA_helicase_UvrD-like_C"/>
</dbReference>
<dbReference type="InterPro" id="IPR000212">
    <property type="entry name" value="DNA_helicase_UvrD/REP"/>
</dbReference>
<dbReference type="PANTHER" id="PTHR11070">
    <property type="entry name" value="UVRD / RECB / PCRA DNA HELICASE FAMILY MEMBER"/>
    <property type="match status" value="1"/>
</dbReference>
<evidence type="ECO:0000313" key="13">
    <source>
        <dbReference type="EMBL" id="HGH61055.1"/>
    </source>
</evidence>
<keyword evidence="3 10" id="KW-0378">Hydrolase</keyword>
<comment type="catalytic activity">
    <reaction evidence="7">
        <text>Couples ATP hydrolysis with the unwinding of duplex DNA by translocating in the 3'-5' direction.</text>
        <dbReference type="EC" id="5.6.2.4"/>
    </reaction>
</comment>
<dbReference type="Gene3D" id="1.10.10.160">
    <property type="match status" value="1"/>
</dbReference>
<dbReference type="GO" id="GO:0005829">
    <property type="term" value="C:cytosol"/>
    <property type="evidence" value="ECO:0007669"/>
    <property type="project" value="TreeGrafter"/>
</dbReference>
<name>A0A7C4EXE6_9BACT</name>
<evidence type="ECO:0000256" key="2">
    <source>
        <dbReference type="ARBA" id="ARBA00022741"/>
    </source>
</evidence>
<evidence type="ECO:0000256" key="5">
    <source>
        <dbReference type="ARBA" id="ARBA00022840"/>
    </source>
</evidence>
<dbReference type="GO" id="GO:0003677">
    <property type="term" value="F:DNA binding"/>
    <property type="evidence" value="ECO:0007669"/>
    <property type="project" value="InterPro"/>
</dbReference>
<feature type="domain" description="UvrD-like helicase C-terminal" evidence="12">
    <location>
        <begin position="295"/>
        <end position="556"/>
    </location>
</feature>
<dbReference type="GO" id="GO:0016787">
    <property type="term" value="F:hydrolase activity"/>
    <property type="evidence" value="ECO:0007669"/>
    <property type="project" value="UniProtKB-UniRule"/>
</dbReference>
<dbReference type="Pfam" id="PF13361">
    <property type="entry name" value="UvrD_C"/>
    <property type="match status" value="1"/>
</dbReference>
<keyword evidence="5 10" id="KW-0067">ATP-binding</keyword>
<keyword evidence="4 10" id="KW-0347">Helicase</keyword>
<dbReference type="PROSITE" id="PS51217">
    <property type="entry name" value="UVRD_HELICASE_CTER"/>
    <property type="match status" value="1"/>
</dbReference>
<dbReference type="Gene3D" id="1.10.486.10">
    <property type="entry name" value="PCRA, domain 4"/>
    <property type="match status" value="1"/>
</dbReference>
<proteinExistence type="inferred from homology"/>